<dbReference type="EMBL" id="CM001488">
    <property type="protein sequence ID" value="EIM65440.1"/>
    <property type="molecule type" value="Genomic_DNA"/>
</dbReference>
<evidence type="ECO:0000313" key="4">
    <source>
        <dbReference type="Proteomes" id="UP000005778"/>
    </source>
</evidence>
<dbReference type="InterPro" id="IPR025295">
    <property type="entry name" value="eCIS_core_dom"/>
</dbReference>
<dbReference type="eggNOG" id="COG3064">
    <property type="taxonomic scope" value="Bacteria"/>
</dbReference>
<reference evidence="3 4" key="1">
    <citation type="submission" date="2011-09" db="EMBL/GenBank/DDBJ databases">
        <authorList>
            <consortium name="US DOE Joint Genome Institute (JGI-PGF)"/>
            <person name="Lucas S."/>
            <person name="Han J."/>
            <person name="Lapidus A."/>
            <person name="Cheng J.-F."/>
            <person name="Goodwin L."/>
            <person name="Pitluck S."/>
            <person name="Peters L."/>
            <person name="Land M.L."/>
            <person name="Hauser L."/>
            <person name="Orellana R."/>
            <person name="Lovley D."/>
            <person name="Woyke T.J."/>
        </authorList>
    </citation>
    <scope>NUCLEOTIDE SEQUENCE [LARGE SCALE GENOMIC DNA]</scope>
    <source>
        <strain evidence="3 4">2ac9</strain>
    </source>
</reference>
<dbReference type="RefSeq" id="WP_004075644.1">
    <property type="nucleotide sequence ID" value="NZ_CM001488.1"/>
</dbReference>
<evidence type="ECO:0000259" key="2">
    <source>
        <dbReference type="Pfam" id="PF13699"/>
    </source>
</evidence>
<dbReference type="Pfam" id="PF13699">
    <property type="entry name" value="eCIS_core"/>
    <property type="match status" value="1"/>
</dbReference>
<evidence type="ECO:0000313" key="3">
    <source>
        <dbReference type="EMBL" id="EIM65440.1"/>
    </source>
</evidence>
<dbReference type="STRING" id="879212.DespoDRAFT_03701"/>
<reference evidence="3 4" key="2">
    <citation type="submission" date="2012-02" db="EMBL/GenBank/DDBJ databases">
        <title>Improved High-Quality Draft sequence of Desulfobacter postgatei 2ac9.</title>
        <authorList>
            <consortium name="US DOE Joint Genome Institute"/>
            <person name="Lucas S."/>
            <person name="Han J."/>
            <person name="Lapidus A."/>
            <person name="Cheng J.-F."/>
            <person name="Goodwin L."/>
            <person name="Pitluck S."/>
            <person name="Peters L."/>
            <person name="Ovchinnikova G."/>
            <person name="Held B."/>
            <person name="Detter J.C."/>
            <person name="Han C."/>
            <person name="Tapia R."/>
            <person name="Land M."/>
            <person name="Hauser L."/>
            <person name="Kyrpides N."/>
            <person name="Ivanova N."/>
            <person name="Pagani I."/>
            <person name="Orellana R."/>
            <person name="Lovley D."/>
            <person name="Woyke T."/>
        </authorList>
    </citation>
    <scope>NUCLEOTIDE SEQUENCE [LARGE SCALE GENOMIC DNA]</scope>
    <source>
        <strain evidence="3 4">2ac9</strain>
    </source>
</reference>
<keyword evidence="4" id="KW-1185">Reference proteome</keyword>
<feature type="compositionally biased region" description="Low complexity" evidence="1">
    <location>
        <begin position="27"/>
        <end position="37"/>
    </location>
</feature>
<feature type="region of interest" description="Disordered" evidence="1">
    <location>
        <begin position="1"/>
        <end position="46"/>
    </location>
</feature>
<accession>I5B7H7</accession>
<protein>
    <recommendedName>
        <fullName evidence="2">eCIS core domain-containing protein</fullName>
    </recommendedName>
</protein>
<organism evidence="3 4">
    <name type="scientific">Desulfobacter postgatei 2ac9</name>
    <dbReference type="NCBI Taxonomy" id="879212"/>
    <lineage>
        <taxon>Bacteria</taxon>
        <taxon>Pseudomonadati</taxon>
        <taxon>Thermodesulfobacteriota</taxon>
        <taxon>Desulfobacteria</taxon>
        <taxon>Desulfobacterales</taxon>
        <taxon>Desulfobacteraceae</taxon>
        <taxon>Desulfobacter</taxon>
    </lineage>
</organism>
<evidence type="ECO:0000256" key="1">
    <source>
        <dbReference type="SAM" id="MobiDB-lite"/>
    </source>
</evidence>
<dbReference type="OrthoDB" id="5400814at2"/>
<proteinExistence type="predicted"/>
<gene>
    <name evidence="3" type="ORF">DespoDRAFT_03701</name>
</gene>
<dbReference type="Proteomes" id="UP000005778">
    <property type="component" value="Chromosome"/>
</dbReference>
<name>I5B7H7_9BACT</name>
<sequence>MKRKKKRLKPLQNSMSLQDERERTPEARPTTRASAPRRSSKPEDLPSVARIRLTSLLGNDLAKVRIHRDEAAAEEAAEIGAAAFTRDRDIYFGKERFAPDKPEGMGLLAHEVAHTIQSDNAVSSGLSSTEASLENEAETVSRSVREGTSARVALQSRGEVLLEEEEAEAVPTITKHPGEITPALGRGSLQVGAATVSFRYDAGKQGEQVTLVLDIPKGVEAALTPMTHEGDMEIDDPGGGGARKIRITATSGTGSVPRVRAQLSEGSTTLIAVFQFTA</sequence>
<feature type="domain" description="eCIS core" evidence="2">
    <location>
        <begin position="45"/>
        <end position="120"/>
    </location>
</feature>
<dbReference type="HOGENOM" id="CLU_1000143_0_0_7"/>
<dbReference type="AlphaFoldDB" id="I5B7H7"/>